<evidence type="ECO:0000256" key="1">
    <source>
        <dbReference type="SAM" id="MobiDB-lite"/>
    </source>
</evidence>
<feature type="signal peptide" evidence="2">
    <location>
        <begin position="1"/>
        <end position="18"/>
    </location>
</feature>
<dbReference type="RefSeq" id="XP_002902813.1">
    <property type="nucleotide sequence ID" value="XM_002902767.1"/>
</dbReference>
<organism evidence="3 4">
    <name type="scientific">Phytophthora infestans (strain T30-4)</name>
    <name type="common">Potato late blight agent</name>
    <dbReference type="NCBI Taxonomy" id="403677"/>
    <lineage>
        <taxon>Eukaryota</taxon>
        <taxon>Sar</taxon>
        <taxon>Stramenopiles</taxon>
        <taxon>Oomycota</taxon>
        <taxon>Peronosporomycetes</taxon>
        <taxon>Peronosporales</taxon>
        <taxon>Peronosporaceae</taxon>
        <taxon>Phytophthora</taxon>
    </lineage>
</organism>
<feature type="chain" id="PRO_5003011928" description="Secreted protein" evidence="2">
    <location>
        <begin position="19"/>
        <end position="155"/>
    </location>
</feature>
<evidence type="ECO:0008006" key="5">
    <source>
        <dbReference type="Google" id="ProtNLM"/>
    </source>
</evidence>
<dbReference type="AlphaFoldDB" id="D0ND26"/>
<gene>
    <name evidence="3" type="ORF">PITG_22859</name>
</gene>
<dbReference type="Proteomes" id="UP000006643">
    <property type="component" value="Unassembled WGS sequence"/>
</dbReference>
<evidence type="ECO:0000313" key="4">
    <source>
        <dbReference type="Proteomes" id="UP000006643"/>
    </source>
</evidence>
<dbReference type="HOGENOM" id="CLU_1698966_0_0_1"/>
<accession>D0ND26</accession>
<sequence>MFFSCVNVLLFAGFLVLTRSPLTRMLRTAAILWVFAKKNLLEFTHLPANLVTSFIPTLKSVGIHILWAYGTELWQIAIGNATAQHWHDTCTCTATAQLRGGEHISDDKGIVMGDGQRVERLQRRCVARSSPSVQPGDPRVDITPQTSLRVRKPHH</sequence>
<evidence type="ECO:0000313" key="3">
    <source>
        <dbReference type="EMBL" id="EEY55983.1"/>
    </source>
</evidence>
<dbReference type="KEGG" id="pif:PITG_22859"/>
<keyword evidence="4" id="KW-1185">Reference proteome</keyword>
<name>D0ND26_PHYIT</name>
<protein>
    <recommendedName>
        <fullName evidence="5">Secreted protein</fullName>
    </recommendedName>
</protein>
<dbReference type="VEuPathDB" id="FungiDB:PITG_22859"/>
<reference evidence="4" key="1">
    <citation type="journal article" date="2009" name="Nature">
        <title>Genome sequence and analysis of the Irish potato famine pathogen Phytophthora infestans.</title>
        <authorList>
            <consortium name="The Broad Institute Genome Sequencing Platform"/>
            <person name="Haas B.J."/>
            <person name="Kamoun S."/>
            <person name="Zody M.C."/>
            <person name="Jiang R.H."/>
            <person name="Handsaker R.E."/>
            <person name="Cano L.M."/>
            <person name="Grabherr M."/>
            <person name="Kodira C.D."/>
            <person name="Raffaele S."/>
            <person name="Torto-Alalibo T."/>
            <person name="Bozkurt T.O."/>
            <person name="Ah-Fong A.M."/>
            <person name="Alvarado L."/>
            <person name="Anderson V.L."/>
            <person name="Armstrong M.R."/>
            <person name="Avrova A."/>
            <person name="Baxter L."/>
            <person name="Beynon J."/>
            <person name="Boevink P.C."/>
            <person name="Bollmann S.R."/>
            <person name="Bos J.I."/>
            <person name="Bulone V."/>
            <person name="Cai G."/>
            <person name="Cakir C."/>
            <person name="Carrington J.C."/>
            <person name="Chawner M."/>
            <person name="Conti L."/>
            <person name="Costanzo S."/>
            <person name="Ewan R."/>
            <person name="Fahlgren N."/>
            <person name="Fischbach M.A."/>
            <person name="Fugelstad J."/>
            <person name="Gilroy E.M."/>
            <person name="Gnerre S."/>
            <person name="Green P.J."/>
            <person name="Grenville-Briggs L.J."/>
            <person name="Griffith J."/>
            <person name="Grunwald N.J."/>
            <person name="Horn K."/>
            <person name="Horner N.R."/>
            <person name="Hu C.H."/>
            <person name="Huitema E."/>
            <person name="Jeong D.H."/>
            <person name="Jones A.M."/>
            <person name="Jones J.D."/>
            <person name="Jones R.W."/>
            <person name="Karlsson E.K."/>
            <person name="Kunjeti S.G."/>
            <person name="Lamour K."/>
            <person name="Liu Z."/>
            <person name="Ma L."/>
            <person name="Maclean D."/>
            <person name="Chibucos M.C."/>
            <person name="McDonald H."/>
            <person name="McWalters J."/>
            <person name="Meijer H.J."/>
            <person name="Morgan W."/>
            <person name="Morris P.F."/>
            <person name="Munro C.A."/>
            <person name="O'Neill K."/>
            <person name="Ospina-Giraldo M."/>
            <person name="Pinzon A."/>
            <person name="Pritchard L."/>
            <person name="Ramsahoye B."/>
            <person name="Ren Q."/>
            <person name="Restrepo S."/>
            <person name="Roy S."/>
            <person name="Sadanandom A."/>
            <person name="Savidor A."/>
            <person name="Schornack S."/>
            <person name="Schwartz D.C."/>
            <person name="Schumann U.D."/>
            <person name="Schwessinger B."/>
            <person name="Seyer L."/>
            <person name="Sharpe T."/>
            <person name="Silvar C."/>
            <person name="Song J."/>
            <person name="Studholme D.J."/>
            <person name="Sykes S."/>
            <person name="Thines M."/>
            <person name="van de Vondervoort P.J."/>
            <person name="Phuntumart V."/>
            <person name="Wawra S."/>
            <person name="Weide R."/>
            <person name="Win J."/>
            <person name="Young C."/>
            <person name="Zhou S."/>
            <person name="Fry W."/>
            <person name="Meyers B.C."/>
            <person name="van West P."/>
            <person name="Ristaino J."/>
            <person name="Govers F."/>
            <person name="Birch P.R."/>
            <person name="Whisson S.C."/>
            <person name="Judelson H.S."/>
            <person name="Nusbaum C."/>
        </authorList>
    </citation>
    <scope>NUCLEOTIDE SEQUENCE [LARGE SCALE GENOMIC DNA]</scope>
    <source>
        <strain evidence="4">T30-4</strain>
    </source>
</reference>
<dbReference type="EMBL" id="DS028133">
    <property type="protein sequence ID" value="EEY55983.1"/>
    <property type="molecule type" value="Genomic_DNA"/>
</dbReference>
<proteinExistence type="predicted"/>
<feature type="region of interest" description="Disordered" evidence="1">
    <location>
        <begin position="126"/>
        <end position="155"/>
    </location>
</feature>
<dbReference type="InParanoid" id="D0ND26"/>
<keyword evidence="2" id="KW-0732">Signal</keyword>
<evidence type="ECO:0000256" key="2">
    <source>
        <dbReference type="SAM" id="SignalP"/>
    </source>
</evidence>
<dbReference type="GeneID" id="9461701"/>